<dbReference type="GO" id="GO:1902201">
    <property type="term" value="P:negative regulation of bacterial-type flagellum-dependent cell motility"/>
    <property type="evidence" value="ECO:0007669"/>
    <property type="project" value="TreeGrafter"/>
</dbReference>
<dbReference type="SUPFAM" id="SSF55073">
    <property type="entry name" value="Nucleotide cyclase"/>
    <property type="match status" value="1"/>
</dbReference>
<dbReference type="PANTHER" id="PTHR45138">
    <property type="entry name" value="REGULATORY COMPONENTS OF SENSORY TRANSDUCTION SYSTEM"/>
    <property type="match status" value="1"/>
</dbReference>
<feature type="transmembrane region" description="Helical" evidence="3">
    <location>
        <begin position="69"/>
        <end position="88"/>
    </location>
</feature>
<dbReference type="GO" id="GO:0043709">
    <property type="term" value="P:cell adhesion involved in single-species biofilm formation"/>
    <property type="evidence" value="ECO:0007669"/>
    <property type="project" value="TreeGrafter"/>
</dbReference>
<dbReference type="InterPro" id="IPR043128">
    <property type="entry name" value="Rev_trsase/Diguanyl_cyclase"/>
</dbReference>
<organism evidence="5 6">
    <name type="scientific">Methylobacterium aquaticum</name>
    <dbReference type="NCBI Taxonomy" id="270351"/>
    <lineage>
        <taxon>Bacteria</taxon>
        <taxon>Pseudomonadati</taxon>
        <taxon>Pseudomonadota</taxon>
        <taxon>Alphaproteobacteria</taxon>
        <taxon>Hyphomicrobiales</taxon>
        <taxon>Methylobacteriaceae</taxon>
        <taxon>Methylobacterium</taxon>
    </lineage>
</organism>
<proteinExistence type="predicted"/>
<dbReference type="PROSITE" id="PS50887">
    <property type="entry name" value="GGDEF"/>
    <property type="match status" value="1"/>
</dbReference>
<reference evidence="5 6" key="1">
    <citation type="journal article" date="2015" name="Genome Announc.">
        <title>Complete Genome Sequence of Methylobacterium aquaticum Strain 22A, Isolated from Racomitrium japonicum Moss.</title>
        <authorList>
            <person name="Tani A."/>
            <person name="Ogura Y."/>
            <person name="Hayashi T."/>
            <person name="Kimbara K."/>
        </authorList>
    </citation>
    <scope>NUCLEOTIDE SEQUENCE [LARGE SCALE GENOMIC DNA]</scope>
    <source>
        <strain evidence="5 6">MA-22A</strain>
    </source>
</reference>
<dbReference type="STRING" id="270351.Maq22A_c19860"/>
<dbReference type="PANTHER" id="PTHR45138:SF9">
    <property type="entry name" value="DIGUANYLATE CYCLASE DGCM-RELATED"/>
    <property type="match status" value="1"/>
</dbReference>
<evidence type="ECO:0000313" key="6">
    <source>
        <dbReference type="Proteomes" id="UP000061432"/>
    </source>
</evidence>
<dbReference type="GO" id="GO:0052621">
    <property type="term" value="F:diguanylate cyclase activity"/>
    <property type="evidence" value="ECO:0007669"/>
    <property type="project" value="UniProtKB-EC"/>
</dbReference>
<evidence type="ECO:0000256" key="1">
    <source>
        <dbReference type="ARBA" id="ARBA00012528"/>
    </source>
</evidence>
<dbReference type="GO" id="GO:0005886">
    <property type="term" value="C:plasma membrane"/>
    <property type="evidence" value="ECO:0007669"/>
    <property type="project" value="TreeGrafter"/>
</dbReference>
<evidence type="ECO:0000256" key="2">
    <source>
        <dbReference type="ARBA" id="ARBA00034247"/>
    </source>
</evidence>
<dbReference type="InterPro" id="IPR000160">
    <property type="entry name" value="GGDEF_dom"/>
</dbReference>
<keyword evidence="3" id="KW-1133">Transmembrane helix</keyword>
<dbReference type="EMBL" id="AP014704">
    <property type="protein sequence ID" value="BAQ47028.1"/>
    <property type="molecule type" value="Genomic_DNA"/>
</dbReference>
<dbReference type="Pfam" id="PF00990">
    <property type="entry name" value="GGDEF"/>
    <property type="match status" value="1"/>
</dbReference>
<dbReference type="NCBIfam" id="TIGR00254">
    <property type="entry name" value="GGDEF"/>
    <property type="match status" value="1"/>
</dbReference>
<dbReference type="RefSeq" id="WP_060848043.1">
    <property type="nucleotide sequence ID" value="NZ_AP014704.1"/>
</dbReference>
<evidence type="ECO:0000256" key="3">
    <source>
        <dbReference type="SAM" id="Phobius"/>
    </source>
</evidence>
<dbReference type="EC" id="2.7.7.65" evidence="1"/>
<evidence type="ECO:0000313" key="5">
    <source>
        <dbReference type="EMBL" id="BAQ47028.1"/>
    </source>
</evidence>
<feature type="transmembrane region" description="Helical" evidence="3">
    <location>
        <begin position="100"/>
        <end position="118"/>
    </location>
</feature>
<dbReference type="CDD" id="cd01949">
    <property type="entry name" value="GGDEF"/>
    <property type="match status" value="1"/>
</dbReference>
<feature type="transmembrane region" description="Helical" evidence="3">
    <location>
        <begin position="149"/>
        <end position="170"/>
    </location>
</feature>
<sequence length="413" mass="44728">MTAVAPLEPDTLGRLDRLLRLHPRTEARYEAEHGPLRVAGLRQLILVGLIFYNVYNFTSVWLMPDILGLSVAMRLLVVTPGSLALAWMLSRVGPAAREGLVLGGMIGSMALPMLLFWLTTAPLGVFTFGESILVVIYGNLLLALRFRHALVFTAVAFLCATLAVFTKAGLDPDLRYALPVQYATGCAFSLYANFRMERQRCRDYRRTLRALLASEAAEAARQRFQGLSHTDPLTGLPNRRLLDETVAAWFAEDRAVALLMIDVDHFKPFNDALGHPEGDACLRQVAALFETFVPDPGLLDPDVLAARFGGEEFAFVVRDAGAPEAARLAAALVSAVENLGISHPARPDGVGVVTISVGIALEPAGLPRTRDARDTLFEEADRALYRAKHRGRNGYALADGCAGAAASPAARPV</sequence>
<dbReference type="Gene3D" id="3.30.70.270">
    <property type="match status" value="1"/>
</dbReference>
<keyword evidence="3" id="KW-0812">Transmembrane</keyword>
<feature type="transmembrane region" description="Helical" evidence="3">
    <location>
        <begin position="44"/>
        <end position="63"/>
    </location>
</feature>
<feature type="transmembrane region" description="Helical" evidence="3">
    <location>
        <begin position="124"/>
        <end position="142"/>
    </location>
</feature>
<gene>
    <name evidence="5" type="ORF">Maq22A_c19860</name>
</gene>
<feature type="transmembrane region" description="Helical" evidence="3">
    <location>
        <begin position="176"/>
        <end position="194"/>
    </location>
</feature>
<comment type="catalytic activity">
    <reaction evidence="2">
        <text>2 GTP = 3',3'-c-di-GMP + 2 diphosphate</text>
        <dbReference type="Rhea" id="RHEA:24898"/>
        <dbReference type="ChEBI" id="CHEBI:33019"/>
        <dbReference type="ChEBI" id="CHEBI:37565"/>
        <dbReference type="ChEBI" id="CHEBI:58805"/>
        <dbReference type="EC" id="2.7.7.65"/>
    </reaction>
</comment>
<keyword evidence="3" id="KW-0472">Membrane</keyword>
<dbReference type="InterPro" id="IPR029787">
    <property type="entry name" value="Nucleotide_cyclase"/>
</dbReference>
<dbReference type="InterPro" id="IPR050469">
    <property type="entry name" value="Diguanylate_Cyclase"/>
</dbReference>
<reference evidence="6" key="2">
    <citation type="submission" date="2015-01" db="EMBL/GenBank/DDBJ databases">
        <title>Complete genome sequence of Methylobacterium aquaticum strain 22A.</title>
        <authorList>
            <person name="Tani A."/>
            <person name="Ogura Y."/>
            <person name="Hayashi T."/>
        </authorList>
    </citation>
    <scope>NUCLEOTIDE SEQUENCE [LARGE SCALE GENOMIC DNA]</scope>
    <source>
        <strain evidence="6">MA-22A</strain>
    </source>
</reference>
<dbReference type="PATRIC" id="fig|270351.10.peg.3834"/>
<dbReference type="SMART" id="SM00267">
    <property type="entry name" value="GGDEF"/>
    <property type="match status" value="1"/>
</dbReference>
<dbReference type="KEGG" id="maqu:Maq22A_c19860"/>
<protein>
    <recommendedName>
        <fullName evidence="1">diguanylate cyclase</fullName>
        <ecNumber evidence="1">2.7.7.65</ecNumber>
    </recommendedName>
</protein>
<name>A0A0C6FEJ8_9HYPH</name>
<evidence type="ECO:0000259" key="4">
    <source>
        <dbReference type="PROSITE" id="PS50887"/>
    </source>
</evidence>
<feature type="domain" description="GGDEF" evidence="4">
    <location>
        <begin position="254"/>
        <end position="400"/>
    </location>
</feature>
<dbReference type="Proteomes" id="UP000061432">
    <property type="component" value="Chromosome"/>
</dbReference>
<dbReference type="AlphaFoldDB" id="A0A0C6FEJ8"/>
<accession>A0A0C6FEJ8</accession>